<dbReference type="AlphaFoldDB" id="A0A505DJ32"/>
<comment type="caution">
    <text evidence="2">The sequence shown here is derived from an EMBL/GenBank/DDBJ whole genome shotgun (WGS) entry which is preliminary data.</text>
</comment>
<proteinExistence type="predicted"/>
<keyword evidence="3" id="KW-1185">Reference proteome</keyword>
<evidence type="ECO:0000256" key="1">
    <source>
        <dbReference type="SAM" id="MobiDB-lite"/>
    </source>
</evidence>
<feature type="compositionally biased region" description="Basic and acidic residues" evidence="1">
    <location>
        <begin position="110"/>
        <end position="122"/>
    </location>
</feature>
<evidence type="ECO:0000313" key="2">
    <source>
        <dbReference type="EMBL" id="TPQ18379.1"/>
    </source>
</evidence>
<sequence length="150" mass="17118">MRIQAYGYLRGDEQVAVVESDVTERRFVAAYRTGETVTGVLAVGVPPRTIRPWRQAIATHTPGTTHWRPTRSRPTHTGHGPKEDPHLLLQLPDRSDVTPARRGRSQPSTRHTEAHPCPERTRRSPRHRIPCHRGWAPWWRPSPSPESLAR</sequence>
<evidence type="ECO:0008006" key="4">
    <source>
        <dbReference type="Google" id="ProtNLM"/>
    </source>
</evidence>
<reference evidence="2 3" key="1">
    <citation type="submission" date="2019-06" db="EMBL/GenBank/DDBJ databases">
        <title>Streptomyces sporangiiformans sp. nov., a novel actinomycete isolated from soil in Mount Song.</title>
        <authorList>
            <person name="Han L."/>
        </authorList>
    </citation>
    <scope>NUCLEOTIDE SEQUENCE [LARGE SCALE GENOMIC DNA]</scope>
    <source>
        <strain evidence="2 3">NEAU-SSA 1</strain>
    </source>
</reference>
<dbReference type="InterPro" id="IPR016156">
    <property type="entry name" value="FAD/NAD-linked_Rdtase_dimer_sf"/>
</dbReference>
<gene>
    <name evidence="2" type="ORF">FGD71_031695</name>
</gene>
<protein>
    <recommendedName>
        <fullName evidence="4">Reductase C-terminal domain-containing protein</fullName>
    </recommendedName>
</protein>
<organism evidence="2 3">
    <name type="scientific">Streptomyces sporangiiformans</name>
    <dbReference type="NCBI Taxonomy" id="2315329"/>
    <lineage>
        <taxon>Bacteria</taxon>
        <taxon>Bacillati</taxon>
        <taxon>Actinomycetota</taxon>
        <taxon>Actinomycetes</taxon>
        <taxon>Kitasatosporales</taxon>
        <taxon>Streptomycetaceae</taxon>
        <taxon>Streptomyces</taxon>
    </lineage>
</organism>
<feature type="region of interest" description="Disordered" evidence="1">
    <location>
        <begin position="58"/>
        <end position="150"/>
    </location>
</feature>
<evidence type="ECO:0000313" key="3">
    <source>
        <dbReference type="Proteomes" id="UP000317378"/>
    </source>
</evidence>
<accession>A0A505DJ32</accession>
<dbReference type="Proteomes" id="UP000317378">
    <property type="component" value="Unassembled WGS sequence"/>
</dbReference>
<dbReference type="SUPFAM" id="SSF55424">
    <property type="entry name" value="FAD/NAD-linked reductases, dimerisation (C-terminal) domain"/>
    <property type="match status" value="1"/>
</dbReference>
<dbReference type="OrthoDB" id="1145at2"/>
<dbReference type="EMBL" id="VCHX02000177">
    <property type="protein sequence ID" value="TPQ18379.1"/>
    <property type="molecule type" value="Genomic_DNA"/>
</dbReference>
<dbReference type="Gene3D" id="3.30.390.30">
    <property type="match status" value="1"/>
</dbReference>
<name>A0A505DJ32_9ACTN</name>